<accession>A0A078AHX9</accession>
<proteinExistence type="predicted"/>
<keyword evidence="1" id="KW-0472">Membrane</keyword>
<evidence type="ECO:0000256" key="1">
    <source>
        <dbReference type="SAM" id="Phobius"/>
    </source>
</evidence>
<dbReference type="EMBL" id="CCKQ01009615">
    <property type="protein sequence ID" value="CDW81117.1"/>
    <property type="molecule type" value="Genomic_DNA"/>
</dbReference>
<reference evidence="2 3" key="1">
    <citation type="submission" date="2014-06" db="EMBL/GenBank/DDBJ databases">
        <authorList>
            <person name="Swart Estienne"/>
        </authorList>
    </citation>
    <scope>NUCLEOTIDE SEQUENCE [LARGE SCALE GENOMIC DNA]</scope>
    <source>
        <strain evidence="2 3">130c</strain>
    </source>
</reference>
<gene>
    <name evidence="2" type="primary">Contig8077.g8614</name>
    <name evidence="2" type="ORF">STYLEM_10127</name>
</gene>
<evidence type="ECO:0000313" key="2">
    <source>
        <dbReference type="EMBL" id="CDW81117.1"/>
    </source>
</evidence>
<protein>
    <submittedName>
        <fullName evidence="2">Uncharacterized protein</fullName>
    </submittedName>
</protein>
<feature type="transmembrane region" description="Helical" evidence="1">
    <location>
        <begin position="158"/>
        <end position="178"/>
    </location>
</feature>
<name>A0A078AHX9_STYLE</name>
<dbReference type="Proteomes" id="UP000039865">
    <property type="component" value="Unassembled WGS sequence"/>
</dbReference>
<evidence type="ECO:0000313" key="3">
    <source>
        <dbReference type="Proteomes" id="UP000039865"/>
    </source>
</evidence>
<keyword evidence="3" id="KW-1185">Reference proteome</keyword>
<dbReference type="AlphaFoldDB" id="A0A078AHX9"/>
<organism evidence="2 3">
    <name type="scientific">Stylonychia lemnae</name>
    <name type="common">Ciliate</name>
    <dbReference type="NCBI Taxonomy" id="5949"/>
    <lineage>
        <taxon>Eukaryota</taxon>
        <taxon>Sar</taxon>
        <taxon>Alveolata</taxon>
        <taxon>Ciliophora</taxon>
        <taxon>Intramacronucleata</taxon>
        <taxon>Spirotrichea</taxon>
        <taxon>Stichotrichia</taxon>
        <taxon>Sporadotrichida</taxon>
        <taxon>Oxytrichidae</taxon>
        <taxon>Stylonychinae</taxon>
        <taxon>Stylonychia</taxon>
    </lineage>
</organism>
<keyword evidence="1" id="KW-0812">Transmembrane</keyword>
<dbReference type="InParanoid" id="A0A078AHX9"/>
<keyword evidence="1" id="KW-1133">Transmembrane helix</keyword>
<sequence>MMISQATVVPSSQPHFTARNQIKQHVAKVQRVLCQSQHLFKEQIIKVSNLNQKNGDACYWLIQADKYDFTDESQIVIDMKNVDYLQVNLFKGNEIKTAEHLRSISQFQKIYQSIQDKYILLATPLANQSYSYFEASIKVEGQVRKVSTEAGLRDFKEVMIVASVGLGVLLLIGLVLYFNKDFSSRRITQQIIEEIQMMPVNETINDFIQKKVQYQQVNQEEKYQQVFPMNNFSTETPFQQQEL</sequence>